<accession>A0A8J2K1N6</accession>
<gene>
    <name evidence="1" type="ORF">AFUS01_LOCUS17229</name>
</gene>
<dbReference type="AlphaFoldDB" id="A0A8J2K1N6"/>
<evidence type="ECO:0000313" key="2">
    <source>
        <dbReference type="Proteomes" id="UP000708208"/>
    </source>
</evidence>
<evidence type="ECO:0000313" key="1">
    <source>
        <dbReference type="EMBL" id="CAG7728452.1"/>
    </source>
</evidence>
<dbReference type="EMBL" id="CAJVCH010163741">
    <property type="protein sequence ID" value="CAG7728452.1"/>
    <property type="molecule type" value="Genomic_DNA"/>
</dbReference>
<reference evidence="1" key="1">
    <citation type="submission" date="2021-06" db="EMBL/GenBank/DDBJ databases">
        <authorList>
            <person name="Hodson N. C."/>
            <person name="Mongue J. A."/>
            <person name="Jaron S. K."/>
        </authorList>
    </citation>
    <scope>NUCLEOTIDE SEQUENCE</scope>
</reference>
<sequence>KRSSATNCSVRYPAELEK</sequence>
<dbReference type="Proteomes" id="UP000708208">
    <property type="component" value="Unassembled WGS sequence"/>
</dbReference>
<comment type="caution">
    <text evidence="1">The sequence shown here is derived from an EMBL/GenBank/DDBJ whole genome shotgun (WGS) entry which is preliminary data.</text>
</comment>
<organism evidence="1 2">
    <name type="scientific">Allacma fusca</name>
    <dbReference type="NCBI Taxonomy" id="39272"/>
    <lineage>
        <taxon>Eukaryota</taxon>
        <taxon>Metazoa</taxon>
        <taxon>Ecdysozoa</taxon>
        <taxon>Arthropoda</taxon>
        <taxon>Hexapoda</taxon>
        <taxon>Collembola</taxon>
        <taxon>Symphypleona</taxon>
        <taxon>Sminthuridae</taxon>
        <taxon>Allacma</taxon>
    </lineage>
</organism>
<proteinExistence type="predicted"/>
<protein>
    <submittedName>
        <fullName evidence="1">Uncharacterized protein</fullName>
    </submittedName>
</protein>
<feature type="non-terminal residue" evidence="1">
    <location>
        <position position="1"/>
    </location>
</feature>
<keyword evidence="2" id="KW-1185">Reference proteome</keyword>
<name>A0A8J2K1N6_9HEXA</name>